<sequence length="366" mass="39500">MVTGKTLDCSLSSGSADLSFLLLASLPTLLSESQLSVNSHAVQSHVSVPMAGTGCPLHVSNINQPTSMNGPSGPNSSPDSSLSRTITRRSVSRRISSISSSPAQELSYSRPATSRSCESSQRQRKSQQLQQLPAHLTEPNVFFQAHKSGTVDLFRETFMSGSNKDADDQEVQIDKDFDKNIEEKELFVAGESEPITLDTKFQSDLPSEVIRSVVSILPATLVQQALEAVVEATATVRNLLHSSWSPSRLSILQRSQDEVEAIVDLICELAPPVLNSVGNANSICLNPEASLSVCPHTGLSNPANFVMQQIGSQRPYSFLYCWWWWFSKHPNIGSIRSSTAVSTAASVQMNHSSHSADIDSSGGGNV</sequence>
<feature type="region of interest" description="Disordered" evidence="1">
    <location>
        <begin position="57"/>
        <end position="130"/>
    </location>
</feature>
<name>A0A3S4ZW32_9PLAT</name>
<feature type="compositionally biased region" description="Polar residues" evidence="1">
    <location>
        <begin position="102"/>
        <end position="113"/>
    </location>
</feature>
<dbReference type="AlphaFoldDB" id="A0A3S4ZW32"/>
<evidence type="ECO:0000313" key="3">
    <source>
        <dbReference type="Proteomes" id="UP000784294"/>
    </source>
</evidence>
<feature type="non-terminal residue" evidence="2">
    <location>
        <position position="366"/>
    </location>
</feature>
<feature type="compositionally biased region" description="Low complexity" evidence="1">
    <location>
        <begin position="114"/>
        <end position="130"/>
    </location>
</feature>
<proteinExistence type="predicted"/>
<protein>
    <submittedName>
        <fullName evidence="2">Uncharacterized protein</fullName>
    </submittedName>
</protein>
<evidence type="ECO:0000256" key="1">
    <source>
        <dbReference type="SAM" id="MobiDB-lite"/>
    </source>
</evidence>
<organism evidence="2 3">
    <name type="scientific">Protopolystoma xenopodis</name>
    <dbReference type="NCBI Taxonomy" id="117903"/>
    <lineage>
        <taxon>Eukaryota</taxon>
        <taxon>Metazoa</taxon>
        <taxon>Spiralia</taxon>
        <taxon>Lophotrochozoa</taxon>
        <taxon>Platyhelminthes</taxon>
        <taxon>Monogenea</taxon>
        <taxon>Polyopisthocotylea</taxon>
        <taxon>Polystomatidea</taxon>
        <taxon>Polystomatidae</taxon>
        <taxon>Protopolystoma</taxon>
    </lineage>
</organism>
<feature type="compositionally biased region" description="Low complexity" evidence="1">
    <location>
        <begin position="65"/>
        <end position="85"/>
    </location>
</feature>
<comment type="caution">
    <text evidence="2">The sequence shown here is derived from an EMBL/GenBank/DDBJ whole genome shotgun (WGS) entry which is preliminary data.</text>
</comment>
<reference evidence="2" key="1">
    <citation type="submission" date="2018-11" db="EMBL/GenBank/DDBJ databases">
        <authorList>
            <consortium name="Pathogen Informatics"/>
        </authorList>
    </citation>
    <scope>NUCLEOTIDE SEQUENCE</scope>
</reference>
<dbReference type="EMBL" id="CAAALY010004241">
    <property type="protein sequence ID" value="VEL08549.1"/>
    <property type="molecule type" value="Genomic_DNA"/>
</dbReference>
<dbReference type="Proteomes" id="UP000784294">
    <property type="component" value="Unassembled WGS sequence"/>
</dbReference>
<evidence type="ECO:0000313" key="2">
    <source>
        <dbReference type="EMBL" id="VEL08549.1"/>
    </source>
</evidence>
<accession>A0A3S4ZW32</accession>
<gene>
    <name evidence="2" type="ORF">PXEA_LOCUS1989</name>
</gene>
<keyword evidence="3" id="KW-1185">Reference proteome</keyword>